<reference evidence="1 2" key="1">
    <citation type="journal article" date="2006" name="Proc. Natl. Acad. Sci. U.S.A.">
        <title>Burkholderia xenovorans LB400 harbors a multi-replicon, 9.73-Mbp genome shaped for versatility.</title>
        <authorList>
            <person name="Chain P.S."/>
            <person name="Denef V.J."/>
            <person name="Konstantinidis K.T."/>
            <person name="Vergez L.M."/>
            <person name="Agullo L."/>
            <person name="Reyes V.L."/>
            <person name="Hauser L."/>
            <person name="Cordova M."/>
            <person name="Gomez L."/>
            <person name="Gonzalez M."/>
            <person name="Land M."/>
            <person name="Lao V."/>
            <person name="Larimer F."/>
            <person name="LiPuma J.J."/>
            <person name="Mahenthiralingam E."/>
            <person name="Malfatti S.A."/>
            <person name="Marx C.J."/>
            <person name="Parnell J.J."/>
            <person name="Ramette A."/>
            <person name="Richardson P."/>
            <person name="Seeger M."/>
            <person name="Smith D."/>
            <person name="Spilker T."/>
            <person name="Sul W.J."/>
            <person name="Tsoi T.V."/>
            <person name="Ulrich L.E."/>
            <person name="Zhulin I.B."/>
            <person name="Tiedje J.M."/>
        </authorList>
    </citation>
    <scope>NUCLEOTIDE SEQUENCE [LARGE SCALE GENOMIC DNA]</scope>
    <source>
        <strain evidence="1 2">LB400</strain>
    </source>
</reference>
<accession>Q13JB7</accession>
<protein>
    <submittedName>
        <fullName evidence="1">Uncharacterized protein</fullName>
    </submittedName>
</protein>
<dbReference type="KEGG" id="bxb:DR64_5463"/>
<keyword evidence="2" id="KW-1185">Reference proteome</keyword>
<dbReference type="RefSeq" id="WP_011493086.1">
    <property type="nucleotide sequence ID" value="NC_007952.1"/>
</dbReference>
<sequence>MRTIGIRVAPKRVTFVVYDASESEILNVEEITVPKAMDTPEQLKFVRGTILDVIREYGVTRAGIRVSEAVAQNPSIERIELEGVIQEAFASSDVEGYFCGRIANIAARLGMARAQLKSHLDGDTDYAAVEDWMAHSKEQREAIVAAIGAAYV</sequence>
<dbReference type="eggNOG" id="ENOG5032YC5">
    <property type="taxonomic scope" value="Bacteria"/>
</dbReference>
<dbReference type="Proteomes" id="UP000001817">
    <property type="component" value="Chromosome 2"/>
</dbReference>
<dbReference type="PATRIC" id="fig|266265.5.peg.7674"/>
<dbReference type="KEGG" id="bxe:Bxe_B0113"/>
<evidence type="ECO:0000313" key="1">
    <source>
        <dbReference type="EMBL" id="ABE35822.1"/>
    </source>
</evidence>
<dbReference type="STRING" id="266265.Bxe_B0113"/>
<dbReference type="EMBL" id="CP000271">
    <property type="protein sequence ID" value="ABE35822.1"/>
    <property type="molecule type" value="Genomic_DNA"/>
</dbReference>
<gene>
    <name evidence="1" type="ORF">Bxe_B0113</name>
</gene>
<proteinExistence type="predicted"/>
<name>Q13JB7_PARXL</name>
<dbReference type="AlphaFoldDB" id="Q13JB7"/>
<evidence type="ECO:0000313" key="2">
    <source>
        <dbReference type="Proteomes" id="UP000001817"/>
    </source>
</evidence>
<organism evidence="1 2">
    <name type="scientific">Paraburkholderia xenovorans (strain LB400)</name>
    <dbReference type="NCBI Taxonomy" id="266265"/>
    <lineage>
        <taxon>Bacteria</taxon>
        <taxon>Pseudomonadati</taxon>
        <taxon>Pseudomonadota</taxon>
        <taxon>Betaproteobacteria</taxon>
        <taxon>Burkholderiales</taxon>
        <taxon>Burkholderiaceae</taxon>
        <taxon>Paraburkholderia</taxon>
    </lineage>
</organism>